<evidence type="ECO:0000313" key="3">
    <source>
        <dbReference type="Proteomes" id="UP000199677"/>
    </source>
</evidence>
<evidence type="ECO:0000256" key="1">
    <source>
        <dbReference type="SAM" id="Phobius"/>
    </source>
</evidence>
<dbReference type="Proteomes" id="UP000199677">
    <property type="component" value="Unassembled WGS sequence"/>
</dbReference>
<reference evidence="3" key="1">
    <citation type="submission" date="2016-10" db="EMBL/GenBank/DDBJ databases">
        <authorList>
            <person name="Varghese N."/>
            <person name="Submissions S."/>
        </authorList>
    </citation>
    <scope>NUCLEOTIDE SEQUENCE [LARGE SCALE GENOMIC DNA]</scope>
    <source>
        <strain evidence="3">CGMCC 1.6494</strain>
    </source>
</reference>
<keyword evidence="3" id="KW-1185">Reference proteome</keyword>
<protein>
    <submittedName>
        <fullName evidence="2">Uncharacterized protein</fullName>
    </submittedName>
</protein>
<sequence length="209" mass="23075">MTLKRAYCLLAAFYSLLLVIGIVAVLMGGGTPLSAVYLVVGFFAVLGLWGASLQRSVMNPRMWRPLAVALAVGGVVQLVAMVLVPVSSVALTWVLVSSIFALLLAVMLYHYGNRDQPLWATEDERSAASRLRAMLHQQTALTAIHKEGERENHANVFKVGNEYEANITRHSPEGQEAFSERFRHPESLVFFLEKFASISVNDFQQSTAH</sequence>
<dbReference type="EMBL" id="FNII01000007">
    <property type="protein sequence ID" value="SDN71504.1"/>
    <property type="molecule type" value="Genomic_DNA"/>
</dbReference>
<gene>
    <name evidence="2" type="ORF">SAMN04487951_107188</name>
</gene>
<feature type="transmembrane region" description="Helical" evidence="1">
    <location>
        <begin position="65"/>
        <end position="84"/>
    </location>
</feature>
<dbReference type="STRING" id="416873.SAMN04487951_107188"/>
<accession>A0A1H0DMX3</accession>
<dbReference type="OrthoDB" id="7064144at2"/>
<feature type="transmembrane region" description="Helical" evidence="1">
    <location>
        <begin position="90"/>
        <end position="109"/>
    </location>
</feature>
<dbReference type="RefSeq" id="WP_089705961.1">
    <property type="nucleotide sequence ID" value="NZ_FNII01000007.1"/>
</dbReference>
<keyword evidence="1" id="KW-0472">Membrane</keyword>
<evidence type="ECO:0000313" key="2">
    <source>
        <dbReference type="EMBL" id="SDN71504.1"/>
    </source>
</evidence>
<feature type="transmembrane region" description="Helical" evidence="1">
    <location>
        <begin position="7"/>
        <end position="29"/>
    </location>
</feature>
<dbReference type="AlphaFoldDB" id="A0A1H0DMX3"/>
<name>A0A1H0DMX3_9GAMM</name>
<keyword evidence="1" id="KW-0812">Transmembrane</keyword>
<keyword evidence="1" id="KW-1133">Transmembrane helix</keyword>
<organism evidence="2 3">
    <name type="scientific">Vreelandella arcis</name>
    <dbReference type="NCBI Taxonomy" id="416873"/>
    <lineage>
        <taxon>Bacteria</taxon>
        <taxon>Pseudomonadati</taxon>
        <taxon>Pseudomonadota</taxon>
        <taxon>Gammaproteobacteria</taxon>
        <taxon>Oceanospirillales</taxon>
        <taxon>Halomonadaceae</taxon>
        <taxon>Vreelandella</taxon>
    </lineage>
</organism>
<proteinExistence type="predicted"/>
<feature type="transmembrane region" description="Helical" evidence="1">
    <location>
        <begin position="35"/>
        <end position="53"/>
    </location>
</feature>